<dbReference type="GO" id="GO:2000032">
    <property type="term" value="P:regulation of secondary shoot formation"/>
    <property type="evidence" value="ECO:0007669"/>
    <property type="project" value="TreeGrafter"/>
</dbReference>
<dbReference type="AlphaFoldDB" id="A0A346D3F9"/>
<keyword evidence="6" id="KW-0539">Nucleus</keyword>
<dbReference type="PROSITE" id="PS51370">
    <property type="entry name" value="R"/>
    <property type="match status" value="1"/>
</dbReference>
<evidence type="ECO:0000313" key="10">
    <source>
        <dbReference type="EMBL" id="AXM04977.1"/>
    </source>
</evidence>
<dbReference type="GO" id="GO:0043565">
    <property type="term" value="F:sequence-specific DNA binding"/>
    <property type="evidence" value="ECO:0007669"/>
    <property type="project" value="TreeGrafter"/>
</dbReference>
<dbReference type="GO" id="GO:0003700">
    <property type="term" value="F:DNA-binding transcription factor activity"/>
    <property type="evidence" value="ECO:0007669"/>
    <property type="project" value="InterPro"/>
</dbReference>
<protein>
    <submittedName>
        <fullName evidence="10">Cycloidea-like protein</fullName>
    </submittedName>
</protein>
<dbReference type="GO" id="GO:0005634">
    <property type="term" value="C:nucleus"/>
    <property type="evidence" value="ECO:0007669"/>
    <property type="project" value="UniProtKB-SubCell"/>
</dbReference>
<evidence type="ECO:0000259" key="9">
    <source>
        <dbReference type="PROSITE" id="PS51370"/>
    </source>
</evidence>
<comment type="subcellular location">
    <subcellularLocation>
        <location evidence="1">Nucleus</location>
    </subcellularLocation>
</comment>
<keyword evidence="2" id="KW-0217">Developmental protein</keyword>
<dbReference type="InterPro" id="IPR017888">
    <property type="entry name" value="CYC/TB1_R_domain"/>
</dbReference>
<dbReference type="Pfam" id="PF03634">
    <property type="entry name" value="TCP"/>
    <property type="match status" value="1"/>
</dbReference>
<feature type="compositionally biased region" description="Basic and acidic residues" evidence="7">
    <location>
        <begin position="186"/>
        <end position="198"/>
    </location>
</feature>
<evidence type="ECO:0000256" key="7">
    <source>
        <dbReference type="SAM" id="MobiDB-lite"/>
    </source>
</evidence>
<feature type="domain" description="R" evidence="9">
    <location>
        <begin position="216"/>
        <end position="233"/>
    </location>
</feature>
<proteinExistence type="predicted"/>
<keyword evidence="4" id="KW-0238">DNA-binding</keyword>
<accession>A0A346D3F9</accession>
<feature type="region of interest" description="Disordered" evidence="7">
    <location>
        <begin position="186"/>
        <end position="248"/>
    </location>
</feature>
<dbReference type="PROSITE" id="PS51369">
    <property type="entry name" value="TCP"/>
    <property type="match status" value="1"/>
</dbReference>
<dbReference type="PANTHER" id="PTHR31072">
    <property type="entry name" value="TRANSCRIPTION FACTOR TCP4-RELATED"/>
    <property type="match status" value="1"/>
</dbReference>
<reference evidence="10" key="1">
    <citation type="journal article" date="2018" name="Front. Plant Sci.">
        <title>Patterning the Asteraceae Capitulum: Duplications and Differential Expression of the Flower Symmetry CYC2-Like Genes.</title>
        <authorList>
            <person name="Chen J."/>
            <person name="Shen C.Z."/>
            <person name="Guo Y.P."/>
            <person name="Rao G.Y."/>
        </authorList>
    </citation>
    <scope>NUCLEOTIDE SEQUENCE</scope>
</reference>
<feature type="domain" description="TCP" evidence="8">
    <location>
        <begin position="97"/>
        <end position="155"/>
    </location>
</feature>
<organism evidence="10">
    <name type="scientific">Leibnitzia anandria</name>
    <name type="common">Leibnitz daisy</name>
    <name type="synonym">Gerbera anandria</name>
    <dbReference type="NCBI Taxonomy" id="41596"/>
    <lineage>
        <taxon>Eukaryota</taxon>
        <taxon>Viridiplantae</taxon>
        <taxon>Streptophyta</taxon>
        <taxon>Embryophyta</taxon>
        <taxon>Tracheophyta</taxon>
        <taxon>Spermatophyta</taxon>
        <taxon>Magnoliopsida</taxon>
        <taxon>eudicotyledons</taxon>
        <taxon>Gunneridae</taxon>
        <taxon>Pentapetalae</taxon>
        <taxon>asterids</taxon>
        <taxon>campanulids</taxon>
        <taxon>Asterales</taxon>
        <taxon>Asteraceae</taxon>
        <taxon>Mutisioideae</taxon>
        <taxon>Mutisieae</taxon>
        <taxon>Leibnitzia</taxon>
    </lineage>
</organism>
<dbReference type="InterPro" id="IPR005333">
    <property type="entry name" value="Transcription_factor_TCP"/>
</dbReference>
<feature type="compositionally biased region" description="Basic and acidic residues" evidence="7">
    <location>
        <begin position="216"/>
        <end position="241"/>
    </location>
</feature>
<dbReference type="PANTHER" id="PTHR31072:SF224">
    <property type="entry name" value="TRANSCRIPTION FACTOR TCP1"/>
    <property type="match status" value="1"/>
</dbReference>
<keyword evidence="3" id="KW-0805">Transcription regulation</keyword>
<evidence type="ECO:0000256" key="3">
    <source>
        <dbReference type="ARBA" id="ARBA00023015"/>
    </source>
</evidence>
<dbReference type="InterPro" id="IPR017887">
    <property type="entry name" value="TF_TCP_subgr"/>
</dbReference>
<dbReference type="EMBL" id="MG593392">
    <property type="protein sequence ID" value="AXM04977.1"/>
    <property type="molecule type" value="Genomic_DNA"/>
</dbReference>
<name>A0A346D3F9_LEIAN</name>
<evidence type="ECO:0000256" key="6">
    <source>
        <dbReference type="ARBA" id="ARBA00023242"/>
    </source>
</evidence>
<evidence type="ECO:0000256" key="4">
    <source>
        <dbReference type="ARBA" id="ARBA00023125"/>
    </source>
</evidence>
<evidence type="ECO:0000256" key="2">
    <source>
        <dbReference type="ARBA" id="ARBA00022473"/>
    </source>
</evidence>
<evidence type="ECO:0000256" key="1">
    <source>
        <dbReference type="ARBA" id="ARBA00004123"/>
    </source>
</evidence>
<keyword evidence="5" id="KW-0804">Transcription</keyword>
<evidence type="ECO:0000259" key="8">
    <source>
        <dbReference type="PROSITE" id="PS51369"/>
    </source>
</evidence>
<sequence length="248" mass="28167">MFSSNPFPQPPYVFSPPNPYFHHEEDDGYFNYHRSNTDADDTFISGDCFLPSYNDLDPPSPLVMENLTKNKQDFLEIHDDLLGSVVSSSKKKMATSKKDGRSKIYTAGGPRDRRVRLSIEIATKFFCLQDLLGFDKPSKTLDWLFAKSKTAIKDLVEETKNCSSRSSTVTEMSFLEAINCGIDEEGKGKTKKSVDGKSKKMKRKSNSQIQVNPARDQSRAEARARARERTREKMRVKKLDDELMSLVS</sequence>
<evidence type="ECO:0000256" key="5">
    <source>
        <dbReference type="ARBA" id="ARBA00023163"/>
    </source>
</evidence>